<dbReference type="Pfam" id="PF02015">
    <property type="entry name" value="Glyco_hydro_45"/>
    <property type="match status" value="1"/>
</dbReference>
<dbReference type="GO" id="GO:0008810">
    <property type="term" value="F:cellulase activity"/>
    <property type="evidence" value="ECO:0007669"/>
    <property type="project" value="UniProtKB-EC"/>
</dbReference>
<evidence type="ECO:0000313" key="13">
    <source>
        <dbReference type="Proteomes" id="UP001152799"/>
    </source>
</evidence>
<evidence type="ECO:0000256" key="10">
    <source>
        <dbReference type="SAM" id="SignalP"/>
    </source>
</evidence>
<feature type="domain" description="Glycosyl hydrolases family 45 active site" evidence="11">
    <location>
        <begin position="37"/>
        <end position="48"/>
    </location>
</feature>
<feature type="chain" id="PRO_5040428105" description="Cellulase" evidence="10">
    <location>
        <begin position="19"/>
        <end position="240"/>
    </location>
</feature>
<dbReference type="InterPro" id="IPR036908">
    <property type="entry name" value="RlpA-like_sf"/>
</dbReference>
<dbReference type="InterPro" id="IPR000334">
    <property type="entry name" value="Glyco_hydro_45"/>
</dbReference>
<sequence>MYFLGCIVFLGLAYTNWAEQTPEIIPIPGGMTGKGITTRYWDCSKPSCAWIENLPSGVVNPAHSCDIDGSTIVSPHTQSSCDPKADPPVAFMCTDQQPWIVNSTLSYGFAAASFEGGVDESRCCTCMLLSFQGQLAGKQHLIQITNTGSDLSQNQFDLSLPGGGVGLCTVSCARMFGCEPTGWGEQYGGISSLEECDDLPKVLQPGCRWRWEFMEGVPNPEVTFQEVQCPKEIVNVSGCY</sequence>
<dbReference type="PROSITE" id="PS01140">
    <property type="entry name" value="GLYCOSYL_HYDROL_F45"/>
    <property type="match status" value="1"/>
</dbReference>
<accession>A0A9N9QSR0</accession>
<evidence type="ECO:0000256" key="6">
    <source>
        <dbReference type="ARBA" id="ARBA00023277"/>
    </source>
</evidence>
<dbReference type="Proteomes" id="UP001152799">
    <property type="component" value="Chromosome 8"/>
</dbReference>
<dbReference type="SUPFAM" id="SSF50685">
    <property type="entry name" value="Barwin-like endoglucanases"/>
    <property type="match status" value="1"/>
</dbReference>
<keyword evidence="8" id="KW-0624">Polysaccharide degradation</keyword>
<organism evidence="12 13">
    <name type="scientific">Ceutorhynchus assimilis</name>
    <name type="common">cabbage seed weevil</name>
    <dbReference type="NCBI Taxonomy" id="467358"/>
    <lineage>
        <taxon>Eukaryota</taxon>
        <taxon>Metazoa</taxon>
        <taxon>Ecdysozoa</taxon>
        <taxon>Arthropoda</taxon>
        <taxon>Hexapoda</taxon>
        <taxon>Insecta</taxon>
        <taxon>Pterygota</taxon>
        <taxon>Neoptera</taxon>
        <taxon>Endopterygota</taxon>
        <taxon>Coleoptera</taxon>
        <taxon>Polyphaga</taxon>
        <taxon>Cucujiformia</taxon>
        <taxon>Curculionidae</taxon>
        <taxon>Ceutorhynchinae</taxon>
        <taxon>Ceutorhynchus</taxon>
    </lineage>
</organism>
<dbReference type="Gene3D" id="2.40.40.10">
    <property type="entry name" value="RlpA-like domain"/>
    <property type="match status" value="1"/>
</dbReference>
<dbReference type="AlphaFoldDB" id="A0A9N9QSR0"/>
<proteinExistence type="inferred from homology"/>
<evidence type="ECO:0000256" key="9">
    <source>
        <dbReference type="PROSITE-ProRule" id="PRU10069"/>
    </source>
</evidence>
<protein>
    <recommendedName>
        <fullName evidence="3 9">Cellulase</fullName>
        <ecNumber evidence="3 9">3.2.1.4</ecNumber>
    </recommendedName>
</protein>
<evidence type="ECO:0000256" key="3">
    <source>
        <dbReference type="ARBA" id="ARBA00012601"/>
    </source>
</evidence>
<keyword evidence="5" id="KW-0136">Cellulose degradation</keyword>
<evidence type="ECO:0000256" key="5">
    <source>
        <dbReference type="ARBA" id="ARBA00023001"/>
    </source>
</evidence>
<feature type="signal peptide" evidence="10">
    <location>
        <begin position="1"/>
        <end position="18"/>
    </location>
</feature>
<dbReference type="GO" id="GO:0030245">
    <property type="term" value="P:cellulose catabolic process"/>
    <property type="evidence" value="ECO:0007669"/>
    <property type="project" value="UniProtKB-KW"/>
</dbReference>
<dbReference type="OrthoDB" id="10035502at2759"/>
<reference evidence="12" key="1">
    <citation type="submission" date="2022-01" db="EMBL/GenBank/DDBJ databases">
        <authorList>
            <person name="King R."/>
        </authorList>
    </citation>
    <scope>NUCLEOTIDE SEQUENCE</scope>
</reference>
<dbReference type="PANTHER" id="PTHR39730">
    <property type="entry name" value="ENDOGLUCANASE 1"/>
    <property type="match status" value="1"/>
</dbReference>
<evidence type="ECO:0000256" key="4">
    <source>
        <dbReference type="ARBA" id="ARBA00022801"/>
    </source>
</evidence>
<feature type="active site" description="Nucleophile" evidence="9">
    <location>
        <position position="42"/>
    </location>
</feature>
<evidence type="ECO:0000259" key="11">
    <source>
        <dbReference type="PROSITE" id="PS01140"/>
    </source>
</evidence>
<gene>
    <name evidence="12" type="ORF">CEUTPL_LOCUS13212</name>
</gene>
<evidence type="ECO:0000313" key="12">
    <source>
        <dbReference type="EMBL" id="CAG9772809.1"/>
    </source>
</evidence>
<comment type="catalytic activity">
    <reaction evidence="1 9">
        <text>Endohydrolysis of (1-&gt;4)-beta-D-glucosidic linkages in cellulose, lichenin and cereal beta-D-glucans.</text>
        <dbReference type="EC" id="3.2.1.4"/>
    </reaction>
</comment>
<keyword evidence="7" id="KW-0326">Glycosidase</keyword>
<evidence type="ECO:0000256" key="8">
    <source>
        <dbReference type="ARBA" id="ARBA00023326"/>
    </source>
</evidence>
<name>A0A9N9QSR0_9CUCU</name>
<keyword evidence="13" id="KW-1185">Reference proteome</keyword>
<comment type="similarity">
    <text evidence="2">Belongs to the glycosyl hydrolase 45 (cellulase K) family.</text>
</comment>
<evidence type="ECO:0000256" key="2">
    <source>
        <dbReference type="ARBA" id="ARBA00007793"/>
    </source>
</evidence>
<keyword evidence="6" id="KW-0119">Carbohydrate metabolism</keyword>
<evidence type="ECO:0000256" key="1">
    <source>
        <dbReference type="ARBA" id="ARBA00000966"/>
    </source>
</evidence>
<evidence type="ECO:0000256" key="7">
    <source>
        <dbReference type="ARBA" id="ARBA00023295"/>
    </source>
</evidence>
<dbReference type="EMBL" id="OU892284">
    <property type="protein sequence ID" value="CAG9772809.1"/>
    <property type="molecule type" value="Genomic_DNA"/>
</dbReference>
<dbReference type="PANTHER" id="PTHR39730:SF1">
    <property type="entry name" value="ENDOGLUCANASE 1"/>
    <property type="match status" value="1"/>
</dbReference>
<keyword evidence="4" id="KW-0378">Hydrolase</keyword>
<dbReference type="InterPro" id="IPR052288">
    <property type="entry name" value="GH45_Enzymes"/>
</dbReference>
<keyword evidence="10" id="KW-0732">Signal</keyword>
<dbReference type="EC" id="3.2.1.4" evidence="3 9"/>